<organism evidence="3 4">
    <name type="scientific">Planoprotostelium fungivorum</name>
    <dbReference type="NCBI Taxonomy" id="1890364"/>
    <lineage>
        <taxon>Eukaryota</taxon>
        <taxon>Amoebozoa</taxon>
        <taxon>Evosea</taxon>
        <taxon>Variosea</taxon>
        <taxon>Cavosteliida</taxon>
        <taxon>Cavosteliaceae</taxon>
        <taxon>Planoprotostelium</taxon>
    </lineage>
</organism>
<name>A0A2P6N189_9EUKA</name>
<keyword evidence="1" id="KW-0812">Transmembrane</keyword>
<feature type="transmembrane region" description="Helical" evidence="1">
    <location>
        <begin position="169"/>
        <end position="190"/>
    </location>
</feature>
<proteinExistence type="predicted"/>
<dbReference type="AlphaFoldDB" id="A0A2P6N189"/>
<keyword evidence="4" id="KW-1185">Reference proteome</keyword>
<evidence type="ECO:0000313" key="3">
    <source>
        <dbReference type="EMBL" id="PRP77727.1"/>
    </source>
</evidence>
<dbReference type="Proteomes" id="UP000241769">
    <property type="component" value="Unassembled WGS sequence"/>
</dbReference>
<protein>
    <submittedName>
        <fullName evidence="3">Uncharacterized protein</fullName>
    </submittedName>
</protein>
<dbReference type="PROSITE" id="PS51257">
    <property type="entry name" value="PROKAR_LIPOPROTEIN"/>
    <property type="match status" value="1"/>
</dbReference>
<evidence type="ECO:0000256" key="2">
    <source>
        <dbReference type="SAM" id="SignalP"/>
    </source>
</evidence>
<dbReference type="InParanoid" id="A0A2P6N189"/>
<feature type="transmembrane region" description="Helical" evidence="1">
    <location>
        <begin position="129"/>
        <end position="149"/>
    </location>
</feature>
<comment type="caution">
    <text evidence="3">The sequence shown here is derived from an EMBL/GenBank/DDBJ whole genome shotgun (WGS) entry which is preliminary data.</text>
</comment>
<accession>A0A2P6N189</accession>
<reference evidence="3 4" key="1">
    <citation type="journal article" date="2018" name="Genome Biol. Evol.">
        <title>Multiple Roots of Fruiting Body Formation in Amoebozoa.</title>
        <authorList>
            <person name="Hillmann F."/>
            <person name="Forbes G."/>
            <person name="Novohradska S."/>
            <person name="Ferling I."/>
            <person name="Riege K."/>
            <person name="Groth M."/>
            <person name="Westermann M."/>
            <person name="Marz M."/>
            <person name="Spaller T."/>
            <person name="Winckler T."/>
            <person name="Schaap P."/>
            <person name="Glockner G."/>
        </authorList>
    </citation>
    <scope>NUCLEOTIDE SEQUENCE [LARGE SCALE GENOMIC DNA]</scope>
    <source>
        <strain evidence="3 4">Jena</strain>
    </source>
</reference>
<evidence type="ECO:0000256" key="1">
    <source>
        <dbReference type="SAM" id="Phobius"/>
    </source>
</evidence>
<keyword evidence="1" id="KW-1133">Transmembrane helix</keyword>
<keyword evidence="1" id="KW-0472">Membrane</keyword>
<dbReference type="EMBL" id="MDYQ01000257">
    <property type="protein sequence ID" value="PRP77727.1"/>
    <property type="molecule type" value="Genomic_DNA"/>
</dbReference>
<feature type="signal peptide" evidence="2">
    <location>
        <begin position="1"/>
        <end position="17"/>
    </location>
</feature>
<evidence type="ECO:0000313" key="4">
    <source>
        <dbReference type="Proteomes" id="UP000241769"/>
    </source>
</evidence>
<gene>
    <name evidence="3" type="ORF">PROFUN_00588</name>
</gene>
<feature type="chain" id="PRO_5015157729" evidence="2">
    <location>
        <begin position="18"/>
        <end position="205"/>
    </location>
</feature>
<keyword evidence="2" id="KW-0732">Signal</keyword>
<sequence>MKANGILVLCIIGIASSCVNLLTSSGTIDHKASSADNCWLLKPDYGVRRQAQTIQIRFSTFNFSQNTFLRVYSGNSAQFPIAAYSNTSISIGTGGPGEDNIIVATHGGSVLIAIDGQGLENTFIMEYSVARVFFGLIAALGAPCIFSCWTCTPCATQWFNPKKRRRMSLVTYILGGLIGGVLGGIFLAIASGRVNVPDVFGMTKG</sequence>